<evidence type="ECO:0000256" key="3">
    <source>
        <dbReference type="ARBA" id="ARBA00022989"/>
    </source>
</evidence>
<accession>H3BE21</accession>
<sequence>LKTTHTKMGEQRQTGASCLRECCSLDTLKKKLPILKWLPKYSFHWLQMDFIAGLTVGLTVVPQALAYADIAGLPVQYGLYSSFMGCFIYCLLGTSKDVTLGPTAIMSLLVSSYTFKDPHYAVLLSFLSGCIQMAMGILYLGFLVEFISYPVIKGFTSAAALTISFGQVKNVLGLHGIPQAFYLQFYYTFCKIKETRPGDVTLGIICILLLLLLKVMKGHMPKNQPETPSWVRLCRVVVWFSATARNALIVVSAGLVAYSFEVMGVHPFQLTGQTVEGLPTFQPPPFSETTVNGTTSFREMVKNIGGGLAVIPLMGILESIAIAKAFASQNDYRVDPNQELLAIGLTNIMGSFVSSYPVTGSFGRTAVNSQTGVCTPAGGLVTGTVVLLSLAFLTPMFYYIPKSALAAVIICAVLPMFDYRIFQRLWRVKKLDLLPFLATFLVCFWEIQYGIVAGVLVSSIILLYMLARPKAEVREDSCIIISFPKGAAQFPGCEAILTPFPSPTLPATPPRNVVLDCTHISSMDYTIVTGLQDLLQEFQMKKVSLFFCSLKPEILEVLLAAELEGFKQFDDVEAALQH</sequence>
<dbReference type="InterPro" id="IPR036513">
    <property type="entry name" value="STAS_dom_sf"/>
</dbReference>
<evidence type="ECO:0000256" key="2">
    <source>
        <dbReference type="ARBA" id="ARBA00022692"/>
    </source>
</evidence>
<evidence type="ECO:0000259" key="6">
    <source>
        <dbReference type="PROSITE" id="PS50801"/>
    </source>
</evidence>
<dbReference type="PROSITE" id="PS01130">
    <property type="entry name" value="SLC26A"/>
    <property type="match status" value="1"/>
</dbReference>
<dbReference type="GeneTree" id="ENSGT01150000286920"/>
<dbReference type="GO" id="GO:0016020">
    <property type="term" value="C:membrane"/>
    <property type="evidence" value="ECO:0007669"/>
    <property type="project" value="UniProtKB-SubCell"/>
</dbReference>
<dbReference type="Pfam" id="PF00916">
    <property type="entry name" value="Sulfate_transp"/>
    <property type="match status" value="1"/>
</dbReference>
<reference evidence="8" key="1">
    <citation type="submission" date="2011-08" db="EMBL/GenBank/DDBJ databases">
        <title>The draft genome of Latimeria chalumnae.</title>
        <authorList>
            <person name="Di Palma F."/>
            <person name="Alfoldi J."/>
            <person name="Johnson J."/>
            <person name="Berlin A."/>
            <person name="Gnerre S."/>
            <person name="Jaffe D."/>
            <person name="MacCallum I."/>
            <person name="Young S."/>
            <person name="Walker B.J."/>
            <person name="Lander E."/>
            <person name="Lindblad-Toh K."/>
        </authorList>
    </citation>
    <scope>NUCLEOTIDE SEQUENCE [LARGE SCALE GENOMIC DNA]</scope>
    <source>
        <strain evidence="8">Wild caught</strain>
    </source>
</reference>
<proteinExistence type="predicted"/>
<feature type="transmembrane region" description="Helical" evidence="5">
    <location>
        <begin position="74"/>
        <end position="92"/>
    </location>
</feature>
<dbReference type="SUPFAM" id="SSF52091">
    <property type="entry name" value="SpoIIaa-like"/>
    <property type="match status" value="1"/>
</dbReference>
<evidence type="ECO:0000256" key="5">
    <source>
        <dbReference type="SAM" id="Phobius"/>
    </source>
</evidence>
<dbReference type="HOGENOM" id="CLU_003182_12_2_1"/>
<dbReference type="InterPro" id="IPR018045">
    <property type="entry name" value="S04_transporter_CS"/>
</dbReference>
<reference evidence="7" key="3">
    <citation type="submission" date="2025-09" db="UniProtKB">
        <authorList>
            <consortium name="Ensembl"/>
        </authorList>
    </citation>
    <scope>IDENTIFICATION</scope>
</reference>
<dbReference type="InterPro" id="IPR001902">
    <property type="entry name" value="SLC26A/SulP_fam"/>
</dbReference>
<keyword evidence="3 5" id="KW-1133">Transmembrane helix</keyword>
<dbReference type="GO" id="GO:0008271">
    <property type="term" value="F:secondary active sulfate transmembrane transporter activity"/>
    <property type="evidence" value="ECO:0007669"/>
    <property type="project" value="InterPro"/>
</dbReference>
<dbReference type="Ensembl" id="ENSLACT00000020280.1">
    <property type="protein sequence ID" value="ENSLACP00000020142.1"/>
    <property type="gene ID" value="ENSLACG00000017701.1"/>
</dbReference>
<feature type="transmembrane region" description="Helical" evidence="5">
    <location>
        <begin position="155"/>
        <end position="177"/>
    </location>
</feature>
<dbReference type="FunCoup" id="H3BE21">
    <property type="interactions" value="367"/>
</dbReference>
<dbReference type="Pfam" id="PF01740">
    <property type="entry name" value="STAS"/>
    <property type="match status" value="1"/>
</dbReference>
<keyword evidence="4 5" id="KW-0472">Membrane</keyword>
<keyword evidence="8" id="KW-1185">Reference proteome</keyword>
<reference evidence="7" key="2">
    <citation type="submission" date="2025-08" db="UniProtKB">
        <authorList>
            <consortium name="Ensembl"/>
        </authorList>
    </citation>
    <scope>IDENTIFICATION</scope>
</reference>
<organism evidence="7 8">
    <name type="scientific">Latimeria chalumnae</name>
    <name type="common">Coelacanth</name>
    <dbReference type="NCBI Taxonomy" id="7897"/>
    <lineage>
        <taxon>Eukaryota</taxon>
        <taxon>Metazoa</taxon>
        <taxon>Chordata</taxon>
        <taxon>Craniata</taxon>
        <taxon>Vertebrata</taxon>
        <taxon>Euteleostomi</taxon>
        <taxon>Coelacanthiformes</taxon>
        <taxon>Coelacanthidae</taxon>
        <taxon>Latimeria</taxon>
    </lineage>
</organism>
<dbReference type="STRING" id="7897.ENSLACP00000020142"/>
<feature type="transmembrane region" description="Helical" evidence="5">
    <location>
        <begin position="377"/>
        <end position="397"/>
    </location>
</feature>
<comment type="subcellular location">
    <subcellularLocation>
        <location evidence="1">Membrane</location>
        <topology evidence="1">Multi-pass membrane protein</topology>
    </subcellularLocation>
</comment>
<dbReference type="InterPro" id="IPR011547">
    <property type="entry name" value="SLC26A/SulP_dom"/>
</dbReference>
<dbReference type="eggNOG" id="KOG0236">
    <property type="taxonomic scope" value="Eukaryota"/>
</dbReference>
<dbReference type="AlphaFoldDB" id="H3BE21"/>
<dbReference type="Proteomes" id="UP000008672">
    <property type="component" value="Unassembled WGS sequence"/>
</dbReference>
<evidence type="ECO:0000313" key="7">
    <source>
        <dbReference type="Ensembl" id="ENSLACP00000020142.1"/>
    </source>
</evidence>
<dbReference type="PANTHER" id="PTHR11814">
    <property type="entry name" value="SULFATE TRANSPORTER"/>
    <property type="match status" value="1"/>
</dbReference>
<evidence type="ECO:0000313" key="8">
    <source>
        <dbReference type="Proteomes" id="UP000008672"/>
    </source>
</evidence>
<feature type="transmembrane region" description="Helical" evidence="5">
    <location>
        <begin position="304"/>
        <end position="327"/>
    </location>
</feature>
<keyword evidence="2 5" id="KW-0812">Transmembrane</keyword>
<dbReference type="Gene3D" id="3.30.750.24">
    <property type="entry name" value="STAS domain"/>
    <property type="match status" value="1"/>
</dbReference>
<feature type="transmembrane region" description="Helical" evidence="5">
    <location>
        <begin position="404"/>
        <end position="422"/>
    </location>
</feature>
<feature type="transmembrane region" description="Helical" evidence="5">
    <location>
        <begin position="50"/>
        <end position="68"/>
    </location>
</feature>
<dbReference type="CDD" id="cd07042">
    <property type="entry name" value="STAS_SulP_like_sulfate_transporter"/>
    <property type="match status" value="1"/>
</dbReference>
<dbReference type="PROSITE" id="PS50801">
    <property type="entry name" value="STAS"/>
    <property type="match status" value="1"/>
</dbReference>
<evidence type="ECO:0000256" key="1">
    <source>
        <dbReference type="ARBA" id="ARBA00004141"/>
    </source>
</evidence>
<feature type="transmembrane region" description="Helical" evidence="5">
    <location>
        <begin position="339"/>
        <end position="357"/>
    </location>
</feature>
<feature type="domain" description="STAS" evidence="6">
    <location>
        <begin position="511"/>
        <end position="578"/>
    </location>
</feature>
<evidence type="ECO:0000256" key="4">
    <source>
        <dbReference type="ARBA" id="ARBA00023136"/>
    </source>
</evidence>
<protein>
    <submittedName>
        <fullName evidence="7">Solute carrier family 26 member 11</fullName>
    </submittedName>
</protein>
<feature type="transmembrane region" description="Helical" evidence="5">
    <location>
        <begin position="197"/>
        <end position="215"/>
    </location>
</feature>
<dbReference type="InParanoid" id="H3BE21"/>
<gene>
    <name evidence="7" type="primary">SLC26A11</name>
</gene>
<name>H3BE21_LATCH</name>
<feature type="transmembrane region" description="Helical" evidence="5">
    <location>
        <begin position="121"/>
        <end position="143"/>
    </location>
</feature>
<dbReference type="EMBL" id="AFYH01017051">
    <property type="status" value="NOT_ANNOTATED_CDS"/>
    <property type="molecule type" value="Genomic_DNA"/>
</dbReference>
<feature type="transmembrane region" description="Helical" evidence="5">
    <location>
        <begin position="236"/>
        <end position="260"/>
    </location>
</feature>
<dbReference type="InterPro" id="IPR002645">
    <property type="entry name" value="STAS_dom"/>
</dbReference>
<feature type="transmembrane region" description="Helical" evidence="5">
    <location>
        <begin position="434"/>
        <end position="467"/>
    </location>
</feature>
<dbReference type="OMA" id="IPETAGF"/>
<dbReference type="EMBL" id="AFYH01017049">
    <property type="status" value="NOT_ANNOTATED_CDS"/>
    <property type="molecule type" value="Genomic_DNA"/>
</dbReference>
<dbReference type="EMBL" id="AFYH01017050">
    <property type="status" value="NOT_ANNOTATED_CDS"/>
    <property type="molecule type" value="Genomic_DNA"/>
</dbReference>